<evidence type="ECO:0000313" key="2">
    <source>
        <dbReference type="EMBL" id="BAN06355.1"/>
    </source>
</evidence>
<evidence type="ECO:0000256" key="1">
    <source>
        <dbReference type="ARBA" id="ARBA00007378"/>
    </source>
</evidence>
<dbReference type="Proteomes" id="UP000012042">
    <property type="component" value="Chromosome"/>
</dbReference>
<dbReference type="InterPro" id="IPR036102">
    <property type="entry name" value="OsmC/Ohrsf"/>
</dbReference>
<dbReference type="InterPro" id="IPR019953">
    <property type="entry name" value="OHR"/>
</dbReference>
<dbReference type="PATRIC" id="fig|1001583.3.peg.710"/>
<dbReference type="HOGENOM" id="CLU_106355_4_0_9"/>
<name>M5AD61_LEVBR</name>
<protein>
    <submittedName>
        <fullName evidence="2">Redox protein regulator Of Disulfide Bond Formation</fullName>
    </submittedName>
</protein>
<dbReference type="GO" id="GO:0006979">
    <property type="term" value="P:response to oxidative stress"/>
    <property type="evidence" value="ECO:0007669"/>
    <property type="project" value="InterPro"/>
</dbReference>
<dbReference type="PANTHER" id="PTHR33797:SF2">
    <property type="entry name" value="ORGANIC HYDROPEROXIDE RESISTANCE PROTEIN-LIKE"/>
    <property type="match status" value="1"/>
</dbReference>
<dbReference type="KEGG" id="lbk:LVISKB_0720"/>
<dbReference type="SUPFAM" id="SSF82784">
    <property type="entry name" value="OsmC-like"/>
    <property type="match status" value="1"/>
</dbReference>
<dbReference type="Gene3D" id="3.30.300.20">
    <property type="match status" value="1"/>
</dbReference>
<dbReference type="PANTHER" id="PTHR33797">
    <property type="entry name" value="ORGANIC HYDROPEROXIDE RESISTANCE PROTEIN-LIKE"/>
    <property type="match status" value="1"/>
</dbReference>
<reference evidence="2 3" key="1">
    <citation type="journal article" date="2013" name="PLoS ONE">
        <title>Genomic Analysis by Deep Sequencing of the Probiotic Lactobacillus brevis KB290 Harboring Nine Plasmids Reveals Genomic Stability.</title>
        <authorList>
            <person name="Fukao M."/>
            <person name="Oshima K."/>
            <person name="Morita H."/>
            <person name="Toh H."/>
            <person name="Suda W."/>
            <person name="Kim S.W."/>
            <person name="Suzuki S."/>
            <person name="Yakabe T."/>
            <person name="Hattori M."/>
            <person name="Yajima N."/>
        </authorList>
    </citation>
    <scope>NUCLEOTIDE SEQUENCE [LARGE SCALE GENOMIC DNA]</scope>
    <source>
        <strain evidence="2 3">KB290</strain>
    </source>
</reference>
<comment type="similarity">
    <text evidence="1">Belongs to the OsmC/Ohr family.</text>
</comment>
<evidence type="ECO:0000313" key="3">
    <source>
        <dbReference type="Proteomes" id="UP000012042"/>
    </source>
</evidence>
<proteinExistence type="inferred from homology"/>
<dbReference type="Pfam" id="PF02566">
    <property type="entry name" value="OsmC"/>
    <property type="match status" value="1"/>
</dbReference>
<gene>
    <name evidence="2" type="ORF">LVISKB_0720</name>
</gene>
<accession>M5AD61</accession>
<organism evidence="2 3">
    <name type="scientific">Levilactobacillus brevis KB290</name>
    <dbReference type="NCBI Taxonomy" id="1001583"/>
    <lineage>
        <taxon>Bacteria</taxon>
        <taxon>Bacillati</taxon>
        <taxon>Bacillota</taxon>
        <taxon>Bacilli</taxon>
        <taxon>Lactobacillales</taxon>
        <taxon>Lactobacillaceae</taxon>
        <taxon>Levilactobacillus</taxon>
    </lineage>
</organism>
<sequence length="169" mass="18621">MSFFLNRRNLGVNIQKEVGLLAIDREKFPPLYRTVAINDDGLESHSYIPGGLDVLTSSPSNDQPGANPEQFVGLALSTCLNATLEAIEQRRDLPHTSQVHTIVEMARDRRGLQFYVTAEIKLPGVDLDTAKAMVDLAERRCPVAKLMSGSDNVQVKLVQEFSPAPPIVH</sequence>
<dbReference type="AlphaFoldDB" id="M5AD61"/>
<dbReference type="EMBL" id="AP012167">
    <property type="protein sequence ID" value="BAN06355.1"/>
    <property type="molecule type" value="Genomic_DNA"/>
</dbReference>
<dbReference type="InterPro" id="IPR015946">
    <property type="entry name" value="KH_dom-like_a/b"/>
</dbReference>
<dbReference type="InterPro" id="IPR003718">
    <property type="entry name" value="OsmC/Ohr_fam"/>
</dbReference>